<protein>
    <submittedName>
        <fullName evidence="1">Uncharacterized protein</fullName>
    </submittedName>
</protein>
<dbReference type="EMBL" id="JASZZN010000004">
    <property type="protein sequence ID" value="MDM4015290.1"/>
    <property type="molecule type" value="Genomic_DNA"/>
</dbReference>
<accession>A0ABT7PFL7</accession>
<evidence type="ECO:0000313" key="2">
    <source>
        <dbReference type="Proteomes" id="UP001239462"/>
    </source>
</evidence>
<gene>
    <name evidence="1" type="ORF">QTN89_07620</name>
</gene>
<organism evidence="1 2">
    <name type="scientific">Roseiconus lacunae</name>
    <dbReference type="NCBI Taxonomy" id="2605694"/>
    <lineage>
        <taxon>Bacteria</taxon>
        <taxon>Pseudomonadati</taxon>
        <taxon>Planctomycetota</taxon>
        <taxon>Planctomycetia</taxon>
        <taxon>Pirellulales</taxon>
        <taxon>Pirellulaceae</taxon>
        <taxon>Roseiconus</taxon>
    </lineage>
</organism>
<name>A0ABT7PFL7_9BACT</name>
<evidence type="ECO:0000313" key="1">
    <source>
        <dbReference type="EMBL" id="MDM4015290.1"/>
    </source>
</evidence>
<reference evidence="1 2" key="1">
    <citation type="submission" date="2023-06" db="EMBL/GenBank/DDBJ databases">
        <title>Roseiconus lacunae JC819 isolated from Gulf of Mannar region, Tamil Nadu.</title>
        <authorList>
            <person name="Pk S."/>
            <person name="Ch S."/>
            <person name="Ch V.R."/>
        </authorList>
    </citation>
    <scope>NUCLEOTIDE SEQUENCE [LARGE SCALE GENOMIC DNA]</scope>
    <source>
        <strain evidence="1 2">JC819</strain>
    </source>
</reference>
<proteinExistence type="predicted"/>
<sequence length="124" mass="14122">MASLDPQTRQNLLNDGRRLALMCAWFDNEFPEEFSPQQKREHLESVYGDGGETASLFEDLDLAFEQPISEDQLDELFMRSAAWFEAIDPANNGYDTLEEALTGIFDDEGHTAKLYREIKARASV</sequence>
<comment type="caution">
    <text evidence="1">The sequence shown here is derived from an EMBL/GenBank/DDBJ whole genome shotgun (WGS) entry which is preliminary data.</text>
</comment>
<dbReference type="RefSeq" id="WP_289162773.1">
    <property type="nucleotide sequence ID" value="NZ_JASZZN010000004.1"/>
</dbReference>
<keyword evidence="2" id="KW-1185">Reference proteome</keyword>
<dbReference type="Proteomes" id="UP001239462">
    <property type="component" value="Unassembled WGS sequence"/>
</dbReference>